<protein>
    <submittedName>
        <fullName evidence="1">Uncharacterized protein</fullName>
    </submittedName>
</protein>
<organism evidence="1 2">
    <name type="scientific">Ancylomarina euxinus</name>
    <dbReference type="NCBI Taxonomy" id="2283627"/>
    <lineage>
        <taxon>Bacteria</taxon>
        <taxon>Pseudomonadati</taxon>
        <taxon>Bacteroidota</taxon>
        <taxon>Bacteroidia</taxon>
        <taxon>Marinilabiliales</taxon>
        <taxon>Marinifilaceae</taxon>
        <taxon>Ancylomarina</taxon>
    </lineage>
</organism>
<keyword evidence="2" id="KW-1185">Reference proteome</keyword>
<dbReference type="RefSeq" id="WP_125032178.1">
    <property type="nucleotide sequence ID" value="NZ_JAPXVP010000032.1"/>
</dbReference>
<dbReference type="Proteomes" id="UP000285794">
    <property type="component" value="Unassembled WGS sequence"/>
</dbReference>
<evidence type="ECO:0000313" key="2">
    <source>
        <dbReference type="Proteomes" id="UP000285794"/>
    </source>
</evidence>
<dbReference type="AlphaFoldDB" id="A0A425XWF5"/>
<comment type="caution">
    <text evidence="1">The sequence shown here is derived from an EMBL/GenBank/DDBJ whole genome shotgun (WGS) entry which is preliminary data.</text>
</comment>
<name>A0A425XWF5_9BACT</name>
<dbReference type="EMBL" id="QQWG01000035">
    <property type="protein sequence ID" value="RRG18978.1"/>
    <property type="molecule type" value="Genomic_DNA"/>
</dbReference>
<evidence type="ECO:0000313" key="1">
    <source>
        <dbReference type="EMBL" id="RRG18978.1"/>
    </source>
</evidence>
<gene>
    <name evidence="1" type="ORF">DWB61_17395</name>
</gene>
<sequence>MSKEKEILEIERIKESLEYHFDKYKEYKSDAKNASRKKDRDRASDNMVTHAKFIENELYNPLVNSTISNGGQFQFESFWRYVESDLPDYLSKIEALLDQQKSEEEEKKD</sequence>
<accession>A0A425XWF5</accession>
<proteinExistence type="predicted"/>
<reference evidence="1 2" key="1">
    <citation type="submission" date="2018-07" db="EMBL/GenBank/DDBJ databases">
        <title>Draft genome sequence of Ancylomarina sp. M1P.</title>
        <authorList>
            <person name="Yadav S."/>
            <person name="Villanueva L."/>
            <person name="Damste J.S.S."/>
        </authorList>
    </citation>
    <scope>NUCLEOTIDE SEQUENCE [LARGE SCALE GENOMIC DNA]</scope>
    <source>
        <strain evidence="1 2">M1P</strain>
    </source>
</reference>